<evidence type="ECO:0000313" key="2">
    <source>
        <dbReference type="Proteomes" id="UP001150581"/>
    </source>
</evidence>
<evidence type="ECO:0000313" key="1">
    <source>
        <dbReference type="EMBL" id="KAJ1885253.1"/>
    </source>
</evidence>
<protein>
    <submittedName>
        <fullName evidence="1">Trehalose-6-P synthase/phosphatase complex subunit</fullName>
    </submittedName>
</protein>
<accession>A0ACC1I129</accession>
<proteinExistence type="predicted"/>
<sequence length="276" mass="30603">TFAYKRHFVQTARRVLGVESSANGLILEDGRHVVVGQYAMGLDPVGVEEKWSNASVGELIEFLKDKYAGNHLLVGRDKLDHVKGVRQKLLGYECFLNDNPEFASKTVLIQIALTTAEHNELQVQVMDVVNRINSSFGTIEHQPVVFFHKDIPYSHYLALLSTADAMMITSLRDGMNLTSHEYVLCQREKHSPLILSEFVGTYGAFNGGALGVNPMDTRAIAQAIKDALLMSDEEKLDRWNLLHRQVLINCASSFVSSFVADIESAHAQANSKSPTA</sequence>
<name>A0ACC1I129_9FUNG</name>
<comment type="caution">
    <text evidence="1">The sequence shown here is derived from an EMBL/GenBank/DDBJ whole genome shotgun (WGS) entry which is preliminary data.</text>
</comment>
<gene>
    <name evidence="1" type="primary">TPS3_3</name>
    <name evidence="1" type="ORF">LPJ66_010208</name>
</gene>
<reference evidence="1" key="1">
    <citation type="submission" date="2022-07" db="EMBL/GenBank/DDBJ databases">
        <title>Phylogenomic reconstructions and comparative analyses of Kickxellomycotina fungi.</title>
        <authorList>
            <person name="Reynolds N.K."/>
            <person name="Stajich J.E."/>
            <person name="Barry K."/>
            <person name="Grigoriev I.V."/>
            <person name="Crous P."/>
            <person name="Smith M.E."/>
        </authorList>
    </citation>
    <scope>NUCLEOTIDE SEQUENCE</scope>
    <source>
        <strain evidence="1">Benny 63K</strain>
    </source>
</reference>
<dbReference type="EMBL" id="JANBPG010002590">
    <property type="protein sequence ID" value="KAJ1885253.1"/>
    <property type="molecule type" value="Genomic_DNA"/>
</dbReference>
<feature type="non-terminal residue" evidence="1">
    <location>
        <position position="1"/>
    </location>
</feature>
<keyword evidence="2" id="KW-1185">Reference proteome</keyword>
<dbReference type="Proteomes" id="UP001150581">
    <property type="component" value="Unassembled WGS sequence"/>
</dbReference>
<organism evidence="1 2">
    <name type="scientific">Kickxella alabastrina</name>
    <dbReference type="NCBI Taxonomy" id="61397"/>
    <lineage>
        <taxon>Eukaryota</taxon>
        <taxon>Fungi</taxon>
        <taxon>Fungi incertae sedis</taxon>
        <taxon>Zoopagomycota</taxon>
        <taxon>Kickxellomycotina</taxon>
        <taxon>Kickxellomycetes</taxon>
        <taxon>Kickxellales</taxon>
        <taxon>Kickxellaceae</taxon>
        <taxon>Kickxella</taxon>
    </lineage>
</organism>